<dbReference type="EMBL" id="SMKI01000226">
    <property type="protein sequence ID" value="TDC72848.1"/>
    <property type="molecule type" value="Genomic_DNA"/>
</dbReference>
<protein>
    <submittedName>
        <fullName evidence="2">Class I SAM-dependent methyltransferase</fullName>
    </submittedName>
</protein>
<dbReference type="OrthoDB" id="22151at2"/>
<dbReference type="Pfam" id="PF13649">
    <property type="entry name" value="Methyltransf_25"/>
    <property type="match status" value="1"/>
</dbReference>
<organism evidence="2 3">
    <name type="scientific">Streptomyces hainanensis</name>
    <dbReference type="NCBI Taxonomy" id="402648"/>
    <lineage>
        <taxon>Bacteria</taxon>
        <taxon>Bacillati</taxon>
        <taxon>Actinomycetota</taxon>
        <taxon>Actinomycetes</taxon>
        <taxon>Kitasatosporales</taxon>
        <taxon>Streptomycetaceae</taxon>
        <taxon>Streptomyces</taxon>
    </lineage>
</organism>
<dbReference type="CDD" id="cd02440">
    <property type="entry name" value="AdoMet_MTases"/>
    <property type="match status" value="1"/>
</dbReference>
<keyword evidence="2" id="KW-0489">Methyltransferase</keyword>
<dbReference type="InterPro" id="IPR041698">
    <property type="entry name" value="Methyltransf_25"/>
</dbReference>
<evidence type="ECO:0000259" key="1">
    <source>
        <dbReference type="Pfam" id="PF13649"/>
    </source>
</evidence>
<dbReference type="AlphaFoldDB" id="A0A4R4T6T8"/>
<accession>A0A4R4T6T8</accession>
<name>A0A4R4T6T8_9ACTN</name>
<keyword evidence="3" id="KW-1185">Reference proteome</keyword>
<keyword evidence="2" id="KW-0808">Transferase</keyword>
<evidence type="ECO:0000313" key="2">
    <source>
        <dbReference type="EMBL" id="TDC72848.1"/>
    </source>
</evidence>
<dbReference type="InterPro" id="IPR029063">
    <property type="entry name" value="SAM-dependent_MTases_sf"/>
</dbReference>
<sequence>MRRVTTSTPDLWHHYGRTRATTDRAVPETFHWDWSQSGGPGAEVLGDLTGLRVADLGAGAGRHAAHLATHQRPERVDAIDASAAQHAIATGLYGHLTPRLRLVQADVVTHLRSAPNGYDMLYSVFGALDFTDPQHLLPAAAAALRPGGRLAFATLAHYLGGEPAETDVTHADIPAKRSDGQPTTMRRWVLQEQVWTKLLSEARLTDITTDLLPALSEGPRTADTLLVTASRRT</sequence>
<proteinExistence type="predicted"/>
<dbReference type="GO" id="GO:0032259">
    <property type="term" value="P:methylation"/>
    <property type="evidence" value="ECO:0007669"/>
    <property type="project" value="UniProtKB-KW"/>
</dbReference>
<dbReference type="Proteomes" id="UP000295345">
    <property type="component" value="Unassembled WGS sequence"/>
</dbReference>
<reference evidence="2 3" key="1">
    <citation type="submission" date="2019-03" db="EMBL/GenBank/DDBJ databases">
        <title>Draft genome sequences of novel Actinobacteria.</title>
        <authorList>
            <person name="Sahin N."/>
            <person name="Ay H."/>
            <person name="Saygin H."/>
        </authorList>
    </citation>
    <scope>NUCLEOTIDE SEQUENCE [LARGE SCALE GENOMIC DNA]</scope>
    <source>
        <strain evidence="2 3">DSM 41900</strain>
    </source>
</reference>
<dbReference type="Gene3D" id="3.40.50.150">
    <property type="entry name" value="Vaccinia Virus protein VP39"/>
    <property type="match status" value="1"/>
</dbReference>
<comment type="caution">
    <text evidence="2">The sequence shown here is derived from an EMBL/GenBank/DDBJ whole genome shotgun (WGS) entry which is preliminary data.</text>
</comment>
<feature type="domain" description="Methyltransferase" evidence="1">
    <location>
        <begin position="53"/>
        <end position="148"/>
    </location>
</feature>
<gene>
    <name evidence="2" type="ORF">E1283_20700</name>
</gene>
<dbReference type="GO" id="GO:0008168">
    <property type="term" value="F:methyltransferase activity"/>
    <property type="evidence" value="ECO:0007669"/>
    <property type="project" value="UniProtKB-KW"/>
</dbReference>
<dbReference type="SUPFAM" id="SSF53335">
    <property type="entry name" value="S-adenosyl-L-methionine-dependent methyltransferases"/>
    <property type="match status" value="1"/>
</dbReference>
<evidence type="ECO:0000313" key="3">
    <source>
        <dbReference type="Proteomes" id="UP000295345"/>
    </source>
</evidence>